<sequence length="172" mass="18677">MPSRFNPTVGVVIGSSCRCSSAQLVCIGSSWLICAPSCRLISRPRSGTDCKQPPGASPRAITDCLVPPQRRDPRLPSFSSIACLHFQRSRQTHWWKQSMAVAAGAEGGPAKPYPATVGAIDGSSRHRGRVGRRHREALTSNGDLVEAIVRQLKSAWLQGPPVDRPQRADEDR</sequence>
<dbReference type="EMBL" id="CM029053">
    <property type="protein sequence ID" value="KAG2547160.1"/>
    <property type="molecule type" value="Genomic_DNA"/>
</dbReference>
<protein>
    <submittedName>
        <fullName evidence="1">Uncharacterized protein</fullName>
    </submittedName>
</protein>
<accession>A0A8T0NCN4</accession>
<organism evidence="1 2">
    <name type="scientific">Panicum virgatum</name>
    <name type="common">Blackwell switchgrass</name>
    <dbReference type="NCBI Taxonomy" id="38727"/>
    <lineage>
        <taxon>Eukaryota</taxon>
        <taxon>Viridiplantae</taxon>
        <taxon>Streptophyta</taxon>
        <taxon>Embryophyta</taxon>
        <taxon>Tracheophyta</taxon>
        <taxon>Spermatophyta</taxon>
        <taxon>Magnoliopsida</taxon>
        <taxon>Liliopsida</taxon>
        <taxon>Poales</taxon>
        <taxon>Poaceae</taxon>
        <taxon>PACMAD clade</taxon>
        <taxon>Panicoideae</taxon>
        <taxon>Panicodae</taxon>
        <taxon>Paniceae</taxon>
        <taxon>Panicinae</taxon>
        <taxon>Panicum</taxon>
        <taxon>Panicum sect. Hiantes</taxon>
    </lineage>
</organism>
<evidence type="ECO:0000313" key="2">
    <source>
        <dbReference type="Proteomes" id="UP000823388"/>
    </source>
</evidence>
<gene>
    <name evidence="1" type="ORF">PVAP13_9KG068520</name>
</gene>
<dbReference type="PROSITE" id="PS51257">
    <property type="entry name" value="PROKAR_LIPOPROTEIN"/>
    <property type="match status" value="1"/>
</dbReference>
<dbReference type="AlphaFoldDB" id="A0A8T0NCN4"/>
<reference evidence="1" key="1">
    <citation type="submission" date="2020-05" db="EMBL/GenBank/DDBJ databases">
        <title>WGS assembly of Panicum virgatum.</title>
        <authorList>
            <person name="Lovell J.T."/>
            <person name="Jenkins J."/>
            <person name="Shu S."/>
            <person name="Juenger T.E."/>
            <person name="Schmutz J."/>
        </authorList>
    </citation>
    <scope>NUCLEOTIDE SEQUENCE</scope>
    <source>
        <strain evidence="1">AP13</strain>
    </source>
</reference>
<dbReference type="Proteomes" id="UP000823388">
    <property type="component" value="Chromosome 9K"/>
</dbReference>
<proteinExistence type="predicted"/>
<keyword evidence="2" id="KW-1185">Reference proteome</keyword>
<name>A0A8T0NCN4_PANVG</name>
<comment type="caution">
    <text evidence="1">The sequence shown here is derived from an EMBL/GenBank/DDBJ whole genome shotgun (WGS) entry which is preliminary data.</text>
</comment>
<evidence type="ECO:0000313" key="1">
    <source>
        <dbReference type="EMBL" id="KAG2547160.1"/>
    </source>
</evidence>